<proteinExistence type="predicted"/>
<dbReference type="InterPro" id="IPR036005">
    <property type="entry name" value="Creatinase/aminopeptidase-like"/>
</dbReference>
<dbReference type="InterPro" id="IPR029149">
    <property type="entry name" value="Creatin/AminoP/Spt16_N"/>
</dbReference>
<evidence type="ECO:0000256" key="1">
    <source>
        <dbReference type="SAM" id="MobiDB-lite"/>
    </source>
</evidence>
<protein>
    <recommendedName>
        <fullName evidence="5">Peptidase M24 domain-containing protein</fullName>
    </recommendedName>
</protein>
<dbReference type="InterPro" id="IPR000994">
    <property type="entry name" value="Pept_M24"/>
</dbReference>
<dbReference type="CDD" id="cd01066">
    <property type="entry name" value="APP_MetAP"/>
    <property type="match status" value="1"/>
</dbReference>
<accession>A0A0G4FXE2</accession>
<feature type="region of interest" description="Disordered" evidence="1">
    <location>
        <begin position="429"/>
        <end position="448"/>
    </location>
</feature>
<dbReference type="SUPFAM" id="SSF53092">
    <property type="entry name" value="Creatinase/prolidase N-terminal domain"/>
    <property type="match status" value="1"/>
</dbReference>
<dbReference type="EMBL" id="CDMZ01000695">
    <property type="protein sequence ID" value="CEM19666.1"/>
    <property type="molecule type" value="Genomic_DNA"/>
</dbReference>
<dbReference type="InterPro" id="IPR000587">
    <property type="entry name" value="Creatinase_N"/>
</dbReference>
<gene>
    <name evidence="4" type="ORF">Cvel_3846</name>
</gene>
<evidence type="ECO:0000259" key="3">
    <source>
        <dbReference type="Pfam" id="PF01321"/>
    </source>
</evidence>
<dbReference type="InterPro" id="IPR050659">
    <property type="entry name" value="Peptidase_M24B"/>
</dbReference>
<feature type="domain" description="Creatinase N-terminal" evidence="3">
    <location>
        <begin position="37"/>
        <end position="176"/>
    </location>
</feature>
<dbReference type="Pfam" id="PF00557">
    <property type="entry name" value="Peptidase_M24"/>
    <property type="match status" value="1"/>
</dbReference>
<dbReference type="PANTHER" id="PTHR46112:SF2">
    <property type="entry name" value="XAA-PRO AMINOPEPTIDASE P-RELATED"/>
    <property type="match status" value="1"/>
</dbReference>
<dbReference type="Gene3D" id="3.40.350.10">
    <property type="entry name" value="Creatinase/prolidase N-terminal domain"/>
    <property type="match status" value="1"/>
</dbReference>
<evidence type="ECO:0000259" key="2">
    <source>
        <dbReference type="Pfam" id="PF00557"/>
    </source>
</evidence>
<name>A0A0G4FXE2_9ALVE</name>
<dbReference type="AlphaFoldDB" id="A0A0G4FXE2"/>
<dbReference type="Gene3D" id="3.90.230.10">
    <property type="entry name" value="Creatinase/methionine aminopeptidase superfamily"/>
    <property type="match status" value="1"/>
</dbReference>
<sequence>MKKVIHHVLKSEKPADLPSFGLERSDLPFSTETYLSRLLSVRHKMKEEGIDILLVRKPEDLRWLTNFHTIGDFDNQTLLVNQTDPPAFVCRLLEARLIDKLSWVSVWYSNEDSLPLRQTLVSVLRKQLDALSSDGQKNVVALDHGVVFADDLQALEAGLKLELRNSDHLIEKIRLVREREEVDMIRKAARITDQGIAAGRAAICAGALESDIFLASMTGLVRHGSEEPGYAPIVRTSEWAGHGTWEVGKRVGRGLVFLEMSGNVSGYHAPMMRTFYVTKEGTVASVPAWVLEAEALILEAIERTLPMFKPGTRACEIDAVAREILLRNSFGGTVVARTGYTAGGTACVPTGYAGWGDACCSLSGSNEQVLKENQTFHFIPWLQKISGQETGPVGLSEAVLVTPEGGLVLGGTPRRLEILSWDGREVQRGEVSMEEGKEDSHRETVMAN</sequence>
<evidence type="ECO:0000313" key="4">
    <source>
        <dbReference type="EMBL" id="CEM19666.1"/>
    </source>
</evidence>
<feature type="compositionally biased region" description="Basic and acidic residues" evidence="1">
    <location>
        <begin position="434"/>
        <end position="448"/>
    </location>
</feature>
<organism evidence="4">
    <name type="scientific">Chromera velia CCMP2878</name>
    <dbReference type="NCBI Taxonomy" id="1169474"/>
    <lineage>
        <taxon>Eukaryota</taxon>
        <taxon>Sar</taxon>
        <taxon>Alveolata</taxon>
        <taxon>Colpodellida</taxon>
        <taxon>Chromeraceae</taxon>
        <taxon>Chromera</taxon>
    </lineage>
</organism>
<evidence type="ECO:0008006" key="5">
    <source>
        <dbReference type="Google" id="ProtNLM"/>
    </source>
</evidence>
<dbReference type="PANTHER" id="PTHR46112">
    <property type="entry name" value="AMINOPEPTIDASE"/>
    <property type="match status" value="1"/>
</dbReference>
<dbReference type="VEuPathDB" id="CryptoDB:Cvel_3846"/>
<dbReference type="SUPFAM" id="SSF55920">
    <property type="entry name" value="Creatinase/aminopeptidase"/>
    <property type="match status" value="1"/>
</dbReference>
<dbReference type="Pfam" id="PF01321">
    <property type="entry name" value="Creatinase_N"/>
    <property type="match status" value="1"/>
</dbReference>
<reference evidence="4" key="1">
    <citation type="submission" date="2014-11" db="EMBL/GenBank/DDBJ databases">
        <authorList>
            <person name="Otto D Thomas"/>
            <person name="Naeem Raeece"/>
        </authorList>
    </citation>
    <scope>NUCLEOTIDE SEQUENCE</scope>
</reference>
<feature type="domain" description="Peptidase M24" evidence="2">
    <location>
        <begin position="184"/>
        <end position="402"/>
    </location>
</feature>